<dbReference type="RefSeq" id="WP_036640217.1">
    <property type="nucleotide sequence ID" value="NZ_JFZB01000054.1"/>
</dbReference>
<evidence type="ECO:0000313" key="3">
    <source>
        <dbReference type="Proteomes" id="UP000028824"/>
    </source>
</evidence>
<accession>A0A086XQN1</accession>
<feature type="region of interest" description="Disordered" evidence="1">
    <location>
        <begin position="114"/>
        <end position="137"/>
    </location>
</feature>
<evidence type="ECO:0000313" key="2">
    <source>
        <dbReference type="EMBL" id="KFI24331.1"/>
    </source>
</evidence>
<feature type="region of interest" description="Disordered" evidence="1">
    <location>
        <begin position="38"/>
        <end position="61"/>
    </location>
</feature>
<organism evidence="2 3">
    <name type="scientific">Paenirhodobacter enshiensis</name>
    <dbReference type="NCBI Taxonomy" id="1105367"/>
    <lineage>
        <taxon>Bacteria</taxon>
        <taxon>Pseudomonadati</taxon>
        <taxon>Pseudomonadota</taxon>
        <taxon>Alphaproteobacteria</taxon>
        <taxon>Rhodobacterales</taxon>
        <taxon>Rhodobacter group</taxon>
        <taxon>Paenirhodobacter</taxon>
    </lineage>
</organism>
<keyword evidence="3" id="KW-1185">Reference proteome</keyword>
<reference evidence="2 3" key="1">
    <citation type="submission" date="2014-03" db="EMBL/GenBank/DDBJ databases">
        <title>Genome of Paenirhodobacter enshiensis DW2-9.</title>
        <authorList>
            <person name="Wang D."/>
            <person name="Wang G."/>
        </authorList>
    </citation>
    <scope>NUCLEOTIDE SEQUENCE [LARGE SCALE GENOMIC DNA]</scope>
    <source>
        <strain evidence="2 3">DW2-9</strain>
    </source>
</reference>
<proteinExistence type="predicted"/>
<feature type="compositionally biased region" description="Polar residues" evidence="1">
    <location>
        <begin position="44"/>
        <end position="56"/>
    </location>
</feature>
<dbReference type="Proteomes" id="UP000028824">
    <property type="component" value="Unassembled WGS sequence"/>
</dbReference>
<dbReference type="AlphaFoldDB" id="A0A086XQN1"/>
<evidence type="ECO:0000256" key="1">
    <source>
        <dbReference type="SAM" id="MobiDB-lite"/>
    </source>
</evidence>
<gene>
    <name evidence="2" type="ORF">CG50_10815</name>
</gene>
<name>A0A086XQN1_9RHOB</name>
<protein>
    <submittedName>
        <fullName evidence="2">Uncharacterized protein</fullName>
    </submittedName>
</protein>
<sequence>MTKLAIRFARSHGSYNAGEVAALEAEIALALIAKGVAAKHTKQPAVSGTTSANSSDLDGRSAELDAREAAVAAREAAMDAAATVTADFDKSGNLYAKQVAQEATAAAVATYEAAQETTDAAEDAAPVDDTGLPTQGK</sequence>
<dbReference type="STRING" id="1105367.CG50_10815"/>
<comment type="caution">
    <text evidence="2">The sequence shown here is derived from an EMBL/GenBank/DDBJ whole genome shotgun (WGS) entry which is preliminary data.</text>
</comment>
<dbReference type="EMBL" id="JFZB01000054">
    <property type="protein sequence ID" value="KFI24331.1"/>
    <property type="molecule type" value="Genomic_DNA"/>
</dbReference>